<evidence type="ECO:0000256" key="8">
    <source>
        <dbReference type="ARBA" id="ARBA00023306"/>
    </source>
</evidence>
<keyword evidence="12" id="KW-0670">Pyruvate</keyword>
<proteinExistence type="inferred from homology"/>
<feature type="binding site" evidence="12">
    <location>
        <position position="92"/>
    </location>
    <ligand>
        <name>UDP-N-acetyl-alpha-D-glucosamine</name>
        <dbReference type="ChEBI" id="CHEBI:57705"/>
    </ligand>
</feature>
<evidence type="ECO:0000256" key="5">
    <source>
        <dbReference type="ARBA" id="ARBA00022679"/>
    </source>
</evidence>
<dbReference type="CDD" id="cd01555">
    <property type="entry name" value="UdpNAET"/>
    <property type="match status" value="1"/>
</dbReference>
<evidence type="ECO:0000256" key="10">
    <source>
        <dbReference type="ARBA" id="ARBA00038367"/>
    </source>
</evidence>
<evidence type="ECO:0000313" key="14">
    <source>
        <dbReference type="EMBL" id="HIU43492.1"/>
    </source>
</evidence>
<dbReference type="InterPro" id="IPR050068">
    <property type="entry name" value="MurA_subfamily"/>
</dbReference>
<dbReference type="GO" id="GO:0009252">
    <property type="term" value="P:peptidoglycan biosynthetic process"/>
    <property type="evidence" value="ECO:0007669"/>
    <property type="project" value="UniProtKB-UniRule"/>
</dbReference>
<gene>
    <name evidence="12 14" type="primary">murA</name>
    <name evidence="14" type="ORF">IAB67_04260</name>
</gene>
<dbReference type="Gene3D" id="3.65.10.10">
    <property type="entry name" value="Enolpyruvate transferase domain"/>
    <property type="match status" value="2"/>
</dbReference>
<organism evidence="14 15">
    <name type="scientific">Candidatus Ventrousia excrementavium</name>
    <dbReference type="NCBI Taxonomy" id="2840961"/>
    <lineage>
        <taxon>Bacteria</taxon>
        <taxon>Bacillati</taxon>
        <taxon>Bacillota</taxon>
        <taxon>Clostridia</taxon>
        <taxon>Eubacteriales</taxon>
        <taxon>Clostridiaceae</taxon>
        <taxon>Clostridiaceae incertae sedis</taxon>
        <taxon>Candidatus Ventrousia</taxon>
    </lineage>
</organism>
<feature type="modified residue" description="2-(S-cysteinyl)pyruvic acid O-phosphothioketal" evidence="12">
    <location>
        <position position="116"/>
    </location>
</feature>
<dbReference type="GO" id="GO:0019277">
    <property type="term" value="P:UDP-N-acetylgalactosamine biosynthetic process"/>
    <property type="evidence" value="ECO:0007669"/>
    <property type="project" value="InterPro"/>
</dbReference>
<keyword evidence="8 12" id="KW-0131">Cell cycle</keyword>
<comment type="caution">
    <text evidence="12">Lacks conserved residue(s) required for the propagation of feature annotation.</text>
</comment>
<evidence type="ECO:0000256" key="12">
    <source>
        <dbReference type="HAMAP-Rule" id="MF_00111"/>
    </source>
</evidence>
<dbReference type="GO" id="GO:0008760">
    <property type="term" value="F:UDP-N-acetylglucosamine 1-carboxyvinyltransferase activity"/>
    <property type="evidence" value="ECO:0007669"/>
    <property type="project" value="UniProtKB-UniRule"/>
</dbReference>
<evidence type="ECO:0000256" key="7">
    <source>
        <dbReference type="ARBA" id="ARBA00022984"/>
    </source>
</evidence>
<dbReference type="Pfam" id="PF00275">
    <property type="entry name" value="EPSP_synthase"/>
    <property type="match status" value="1"/>
</dbReference>
<dbReference type="GO" id="GO:0005737">
    <property type="term" value="C:cytoplasm"/>
    <property type="evidence" value="ECO:0007669"/>
    <property type="project" value="UniProtKB-SubCell"/>
</dbReference>
<comment type="catalytic activity">
    <reaction evidence="11 12">
        <text>phosphoenolpyruvate + UDP-N-acetyl-alpha-D-glucosamine = UDP-N-acetyl-3-O-(1-carboxyvinyl)-alpha-D-glucosamine + phosphate</text>
        <dbReference type="Rhea" id="RHEA:18681"/>
        <dbReference type="ChEBI" id="CHEBI:43474"/>
        <dbReference type="ChEBI" id="CHEBI:57705"/>
        <dbReference type="ChEBI" id="CHEBI:58702"/>
        <dbReference type="ChEBI" id="CHEBI:68483"/>
        <dbReference type="EC" id="2.5.1.7"/>
    </reaction>
</comment>
<comment type="pathway">
    <text evidence="2 12">Cell wall biogenesis; peptidoglycan biosynthesis.</text>
</comment>
<evidence type="ECO:0000259" key="13">
    <source>
        <dbReference type="Pfam" id="PF00275"/>
    </source>
</evidence>
<feature type="domain" description="Enolpyruvate transferase" evidence="13">
    <location>
        <begin position="7"/>
        <end position="406"/>
    </location>
</feature>
<evidence type="ECO:0000256" key="1">
    <source>
        <dbReference type="ARBA" id="ARBA00004496"/>
    </source>
</evidence>
<dbReference type="InterPro" id="IPR001986">
    <property type="entry name" value="Enolpyruvate_Tfrase_dom"/>
</dbReference>
<feature type="active site" description="Proton donor" evidence="12">
    <location>
        <position position="116"/>
    </location>
</feature>
<feature type="binding site" evidence="12">
    <location>
        <begin position="121"/>
        <end position="125"/>
    </location>
    <ligand>
        <name>UDP-N-acetyl-alpha-D-glucosamine</name>
        <dbReference type="ChEBI" id="CHEBI:57705"/>
    </ligand>
</feature>
<evidence type="ECO:0000256" key="2">
    <source>
        <dbReference type="ARBA" id="ARBA00004752"/>
    </source>
</evidence>
<keyword evidence="7 12" id="KW-0573">Peptidoglycan synthesis</keyword>
<reference evidence="14" key="2">
    <citation type="journal article" date="2021" name="PeerJ">
        <title>Extensive microbial diversity within the chicken gut microbiome revealed by metagenomics and culture.</title>
        <authorList>
            <person name="Gilroy R."/>
            <person name="Ravi A."/>
            <person name="Getino M."/>
            <person name="Pursley I."/>
            <person name="Horton D.L."/>
            <person name="Alikhan N.F."/>
            <person name="Baker D."/>
            <person name="Gharbi K."/>
            <person name="Hall N."/>
            <person name="Watson M."/>
            <person name="Adriaenssens E.M."/>
            <person name="Foster-Nyarko E."/>
            <person name="Jarju S."/>
            <person name="Secka A."/>
            <person name="Antonio M."/>
            <person name="Oren A."/>
            <person name="Chaudhuri R.R."/>
            <person name="La Ragione R."/>
            <person name="Hildebrand F."/>
            <person name="Pallen M.J."/>
        </authorList>
    </citation>
    <scope>NUCLEOTIDE SEQUENCE</scope>
    <source>
        <strain evidence="14">CHK191-8634</strain>
    </source>
</reference>
<dbReference type="Proteomes" id="UP000824073">
    <property type="component" value="Unassembled WGS sequence"/>
</dbReference>
<feature type="binding site" evidence="12">
    <location>
        <position position="305"/>
    </location>
    <ligand>
        <name>UDP-N-acetyl-alpha-D-glucosamine</name>
        <dbReference type="ChEBI" id="CHEBI:57705"/>
    </ligand>
</feature>
<dbReference type="PANTHER" id="PTHR43783">
    <property type="entry name" value="UDP-N-ACETYLGLUCOSAMINE 1-CARBOXYVINYLTRANSFERASE"/>
    <property type="match status" value="1"/>
</dbReference>
<comment type="function">
    <text evidence="12">Cell wall formation. Adds enolpyruvyl to UDP-N-acetylglucosamine.</text>
</comment>
<comment type="subcellular location">
    <subcellularLocation>
        <location evidence="1 12">Cytoplasm</location>
    </subcellularLocation>
</comment>
<evidence type="ECO:0000256" key="6">
    <source>
        <dbReference type="ARBA" id="ARBA00022960"/>
    </source>
</evidence>
<keyword evidence="3 12" id="KW-0963">Cytoplasm</keyword>
<evidence type="ECO:0000256" key="4">
    <source>
        <dbReference type="ARBA" id="ARBA00022618"/>
    </source>
</evidence>
<dbReference type="AlphaFoldDB" id="A0A9D1IWM7"/>
<reference evidence="14" key="1">
    <citation type="submission" date="2020-10" db="EMBL/GenBank/DDBJ databases">
        <authorList>
            <person name="Gilroy R."/>
        </authorList>
    </citation>
    <scope>NUCLEOTIDE SEQUENCE</scope>
    <source>
        <strain evidence="14">CHK191-8634</strain>
    </source>
</reference>
<comment type="similarity">
    <text evidence="10 12">Belongs to the EPSP synthase family. MurA subfamily.</text>
</comment>
<dbReference type="InterPro" id="IPR036968">
    <property type="entry name" value="Enolpyruvate_Tfrase_sf"/>
</dbReference>
<sequence>MSMLVINGGRALAGTVAVSGAKNSVLPILAATVVNAGRNVLHNCPDLRDVQSAIKILRHLGCKVTREGQTVTVDSSVIERWDVPDDLMREMRSSVIFLGPIIARCGRARLTTPGGCELGPRPIDLHLDALRRLGVHIEERGGEILCEAGKMEGRDIILSFPSVGATENTMLAATACAGVTRIINAAREPEIADLQEFLQKTGANITGAGGSEISIVGGNTRRDTEHRIMPDRIEAATYLCAAAACGGDVTLRECEPEHVGTITSALSEGGCEISVAGRSIRLRAERPLRAMPPVRTMPYPGFPTDAQAQMMAVACTARGTTIFLENIFENRYRHVGELMRMGAHIKVSGRVAVVDGGAPLHGAMVQATDLRGGAALVIAALAAHGESRVGEIHHIDRGYEHIETVLSALGADIRRE</sequence>
<evidence type="ECO:0000256" key="11">
    <source>
        <dbReference type="ARBA" id="ARBA00047527"/>
    </source>
</evidence>
<feature type="binding site" evidence="12">
    <location>
        <position position="327"/>
    </location>
    <ligand>
        <name>UDP-N-acetyl-alpha-D-glucosamine</name>
        <dbReference type="ChEBI" id="CHEBI:57705"/>
    </ligand>
</feature>
<keyword evidence="4 12" id="KW-0132">Cell division</keyword>
<dbReference type="GO" id="GO:0051301">
    <property type="term" value="P:cell division"/>
    <property type="evidence" value="ECO:0007669"/>
    <property type="project" value="UniProtKB-KW"/>
</dbReference>
<evidence type="ECO:0000256" key="3">
    <source>
        <dbReference type="ARBA" id="ARBA00022490"/>
    </source>
</evidence>
<keyword evidence="9 12" id="KW-0961">Cell wall biogenesis/degradation</keyword>
<dbReference type="InterPro" id="IPR013792">
    <property type="entry name" value="RNA3'P_cycl/enolpyr_Trfase_a/b"/>
</dbReference>
<dbReference type="GO" id="GO:0071555">
    <property type="term" value="P:cell wall organization"/>
    <property type="evidence" value="ECO:0007669"/>
    <property type="project" value="UniProtKB-KW"/>
</dbReference>
<dbReference type="NCBIfam" id="TIGR01072">
    <property type="entry name" value="murA"/>
    <property type="match status" value="1"/>
</dbReference>
<evidence type="ECO:0000256" key="9">
    <source>
        <dbReference type="ARBA" id="ARBA00023316"/>
    </source>
</evidence>
<dbReference type="EMBL" id="DVMR01000035">
    <property type="protein sequence ID" value="HIU43492.1"/>
    <property type="molecule type" value="Genomic_DNA"/>
</dbReference>
<dbReference type="PANTHER" id="PTHR43783:SF1">
    <property type="entry name" value="UDP-N-ACETYLGLUCOSAMINE 1-CARBOXYVINYLTRANSFERASE"/>
    <property type="match status" value="1"/>
</dbReference>
<dbReference type="InterPro" id="IPR005750">
    <property type="entry name" value="UDP_GlcNAc_COvinyl_MurA"/>
</dbReference>
<dbReference type="EC" id="2.5.1.7" evidence="12"/>
<evidence type="ECO:0000313" key="15">
    <source>
        <dbReference type="Proteomes" id="UP000824073"/>
    </source>
</evidence>
<keyword evidence="6 12" id="KW-0133">Cell shape</keyword>
<keyword evidence="5 12" id="KW-0808">Transferase</keyword>
<dbReference type="HAMAP" id="MF_00111">
    <property type="entry name" value="MurA"/>
    <property type="match status" value="1"/>
</dbReference>
<comment type="caution">
    <text evidence="14">The sequence shown here is derived from an EMBL/GenBank/DDBJ whole genome shotgun (WGS) entry which is preliminary data.</text>
</comment>
<dbReference type="NCBIfam" id="NF006873">
    <property type="entry name" value="PRK09369.1"/>
    <property type="match status" value="1"/>
</dbReference>
<feature type="binding site" evidence="12">
    <location>
        <begin position="22"/>
        <end position="23"/>
    </location>
    <ligand>
        <name>phosphoenolpyruvate</name>
        <dbReference type="ChEBI" id="CHEBI:58702"/>
    </ligand>
</feature>
<dbReference type="SUPFAM" id="SSF55205">
    <property type="entry name" value="EPT/RTPC-like"/>
    <property type="match status" value="1"/>
</dbReference>
<name>A0A9D1IWM7_9CLOT</name>
<dbReference type="GO" id="GO:0008360">
    <property type="term" value="P:regulation of cell shape"/>
    <property type="evidence" value="ECO:0007669"/>
    <property type="project" value="UniProtKB-KW"/>
</dbReference>
<protein>
    <recommendedName>
        <fullName evidence="12">UDP-N-acetylglucosamine 1-carboxyvinyltransferase</fullName>
        <ecNumber evidence="12">2.5.1.7</ecNumber>
    </recommendedName>
    <alternativeName>
        <fullName evidence="12">Enoylpyruvate transferase</fullName>
    </alternativeName>
    <alternativeName>
        <fullName evidence="12">UDP-N-acetylglucosamine enolpyruvyl transferase</fullName>
        <shortName evidence="12">EPT</shortName>
    </alternativeName>
</protein>
<accession>A0A9D1IWM7</accession>